<evidence type="ECO:0000256" key="3">
    <source>
        <dbReference type="ARBA" id="ARBA00023242"/>
    </source>
</evidence>
<dbReference type="InterPro" id="IPR046347">
    <property type="entry name" value="bZIP_sf"/>
</dbReference>
<evidence type="ECO:0000313" key="7">
    <source>
        <dbReference type="Proteomes" id="UP000694853"/>
    </source>
</evidence>
<dbReference type="Proteomes" id="UP000694853">
    <property type="component" value="Unplaced"/>
</dbReference>
<feature type="compositionally biased region" description="Low complexity" evidence="5">
    <location>
        <begin position="1"/>
        <end position="13"/>
    </location>
</feature>
<dbReference type="SMART" id="SM00338">
    <property type="entry name" value="BRLZ"/>
    <property type="match status" value="1"/>
</dbReference>
<evidence type="ECO:0000259" key="6">
    <source>
        <dbReference type="SMART" id="SM00338"/>
    </source>
</evidence>
<dbReference type="GO" id="GO:0005634">
    <property type="term" value="C:nucleus"/>
    <property type="evidence" value="ECO:0007669"/>
    <property type="project" value="UniProtKB-SubCell"/>
</dbReference>
<reference evidence="7" key="1">
    <citation type="journal article" date="2019" name="Toxins">
        <title>Detection of Abrin-Like and Prepropulchellin-Like Toxin Genes and Transcripts Using Whole Genome Sequencing and Full-Length Transcript Sequencing of Abrus precatorius.</title>
        <authorList>
            <person name="Hovde B.T."/>
            <person name="Daligault H.E."/>
            <person name="Hanschen E.R."/>
            <person name="Kunde Y.A."/>
            <person name="Johnson M.B."/>
            <person name="Starkenburg S.R."/>
            <person name="Johnson S.L."/>
        </authorList>
    </citation>
    <scope>NUCLEOTIDE SEQUENCE [LARGE SCALE GENOMIC DNA]</scope>
</reference>
<organism evidence="7 8">
    <name type="scientific">Abrus precatorius</name>
    <name type="common">Indian licorice</name>
    <name type="synonym">Glycine abrus</name>
    <dbReference type="NCBI Taxonomy" id="3816"/>
    <lineage>
        <taxon>Eukaryota</taxon>
        <taxon>Viridiplantae</taxon>
        <taxon>Streptophyta</taxon>
        <taxon>Embryophyta</taxon>
        <taxon>Tracheophyta</taxon>
        <taxon>Spermatophyta</taxon>
        <taxon>Magnoliopsida</taxon>
        <taxon>eudicotyledons</taxon>
        <taxon>Gunneridae</taxon>
        <taxon>Pentapetalae</taxon>
        <taxon>rosids</taxon>
        <taxon>fabids</taxon>
        <taxon>Fabales</taxon>
        <taxon>Fabaceae</taxon>
        <taxon>Papilionoideae</taxon>
        <taxon>50 kb inversion clade</taxon>
        <taxon>NPAAA clade</taxon>
        <taxon>indigoferoid/millettioid clade</taxon>
        <taxon>Abreae</taxon>
        <taxon>Abrus</taxon>
    </lineage>
</organism>
<keyword evidence="4" id="KW-0175">Coiled coil</keyword>
<dbReference type="GO" id="GO:0003700">
    <property type="term" value="F:DNA-binding transcription factor activity"/>
    <property type="evidence" value="ECO:0007669"/>
    <property type="project" value="InterPro"/>
</dbReference>
<feature type="region of interest" description="Disordered" evidence="5">
    <location>
        <begin position="1"/>
        <end position="20"/>
    </location>
</feature>
<accession>A0A8B8LNL7</accession>
<proteinExistence type="predicted"/>
<dbReference type="CDD" id="cd14707">
    <property type="entry name" value="bZIP_plant_BZIP46"/>
    <property type="match status" value="1"/>
</dbReference>
<keyword evidence="3" id="KW-0539">Nucleus</keyword>
<dbReference type="PANTHER" id="PTHR22952">
    <property type="entry name" value="CAMP-RESPONSE ELEMENT BINDING PROTEIN-RELATED"/>
    <property type="match status" value="1"/>
</dbReference>
<dbReference type="GO" id="GO:0045893">
    <property type="term" value="P:positive regulation of DNA-templated transcription"/>
    <property type="evidence" value="ECO:0007669"/>
    <property type="project" value="InterPro"/>
</dbReference>
<dbReference type="GeneID" id="113866309"/>
<keyword evidence="2" id="KW-0238">DNA-binding</keyword>
<dbReference type="InterPro" id="IPR004827">
    <property type="entry name" value="bZIP"/>
</dbReference>
<name>A0A8B8LNL7_ABRPR</name>
<evidence type="ECO:0000256" key="1">
    <source>
        <dbReference type="ARBA" id="ARBA00004123"/>
    </source>
</evidence>
<dbReference type="SUPFAM" id="SSF57959">
    <property type="entry name" value="Leucine zipper domain"/>
    <property type="match status" value="1"/>
</dbReference>
<protein>
    <submittedName>
        <fullName evidence="8">Protein FD-like</fullName>
    </submittedName>
</protein>
<reference evidence="8" key="2">
    <citation type="submission" date="2025-08" db="UniProtKB">
        <authorList>
            <consortium name="RefSeq"/>
        </authorList>
    </citation>
    <scope>IDENTIFICATION</scope>
    <source>
        <tissue evidence="8">Young leaves</tissue>
    </source>
</reference>
<evidence type="ECO:0000256" key="2">
    <source>
        <dbReference type="ARBA" id="ARBA00023125"/>
    </source>
</evidence>
<feature type="domain" description="BZIP" evidence="6">
    <location>
        <begin position="88"/>
        <end position="149"/>
    </location>
</feature>
<feature type="coiled-coil region" evidence="4">
    <location>
        <begin position="102"/>
        <end position="136"/>
    </location>
</feature>
<dbReference type="AlphaFoldDB" id="A0A8B8LNL7"/>
<gene>
    <name evidence="8" type="primary">LOC113866309</name>
</gene>
<keyword evidence="7" id="KW-1185">Reference proteome</keyword>
<evidence type="ECO:0000256" key="4">
    <source>
        <dbReference type="SAM" id="Coils"/>
    </source>
</evidence>
<dbReference type="InterPro" id="IPR043452">
    <property type="entry name" value="BZIP46-like"/>
</dbReference>
<dbReference type="RefSeq" id="XP_027356993.1">
    <property type="nucleotide sequence ID" value="XM_027501192.1"/>
</dbReference>
<comment type="subcellular location">
    <subcellularLocation>
        <location evidence="1">Nucleus</location>
    </subcellularLocation>
</comment>
<dbReference type="OrthoDB" id="644067at2759"/>
<dbReference type="KEGG" id="aprc:113866309"/>
<sequence length="154" mass="17532">MASLFPTSPSPSSLRQTPSTNAKSIEHVWNDIKLSSLSNCSLDLNLNNPTSLAADSSFLKRHTPPTFLSAPNPSFDANCDPNINKMVQRDIYDKRHKRMIKNRESAAYRKELEIKIARLTEENSRLRKQLEELQIRVAMPPRMGTLYRTSTSPF</sequence>
<dbReference type="PANTHER" id="PTHR22952:SF175">
    <property type="entry name" value="PROTEIN ABSCISIC ACID-INSENSITIVE 5"/>
    <property type="match status" value="1"/>
</dbReference>
<evidence type="ECO:0000256" key="5">
    <source>
        <dbReference type="SAM" id="MobiDB-lite"/>
    </source>
</evidence>
<dbReference type="GO" id="GO:0003677">
    <property type="term" value="F:DNA binding"/>
    <property type="evidence" value="ECO:0007669"/>
    <property type="project" value="UniProtKB-KW"/>
</dbReference>
<evidence type="ECO:0000313" key="8">
    <source>
        <dbReference type="RefSeq" id="XP_027356993.1"/>
    </source>
</evidence>